<name>A0A4R4WHN7_9ACTN</name>
<protein>
    <submittedName>
        <fullName evidence="1">Ergothioneine biosynthesis protein EgtC</fullName>
    </submittedName>
</protein>
<accession>A0A4R4WHN7</accession>
<dbReference type="InterPro" id="IPR029055">
    <property type="entry name" value="Ntn_hydrolases_N"/>
</dbReference>
<dbReference type="InterPro" id="IPR052373">
    <property type="entry name" value="Gamma-glu_amide_hydrolase"/>
</dbReference>
<feature type="non-terminal residue" evidence="1">
    <location>
        <position position="57"/>
    </location>
</feature>
<gene>
    <name evidence="1" type="ORF">E1218_30875</name>
</gene>
<dbReference type="PANTHER" id="PTHR43187">
    <property type="entry name" value="GLUTAMINE AMIDOTRANSFERASE DUG3-RELATED"/>
    <property type="match status" value="1"/>
</dbReference>
<proteinExistence type="predicted"/>
<organism evidence="1 2">
    <name type="scientific">Kribbella turkmenica</name>
    <dbReference type="NCBI Taxonomy" id="2530375"/>
    <lineage>
        <taxon>Bacteria</taxon>
        <taxon>Bacillati</taxon>
        <taxon>Actinomycetota</taxon>
        <taxon>Actinomycetes</taxon>
        <taxon>Propionibacteriales</taxon>
        <taxon>Kribbellaceae</taxon>
        <taxon>Kribbella</taxon>
    </lineage>
</organism>
<dbReference type="AlphaFoldDB" id="A0A4R4WHN7"/>
<evidence type="ECO:0000313" key="2">
    <source>
        <dbReference type="Proteomes" id="UP000295172"/>
    </source>
</evidence>
<evidence type="ECO:0000313" key="1">
    <source>
        <dbReference type="EMBL" id="TDD15844.1"/>
    </source>
</evidence>
<keyword evidence="2" id="KW-1185">Reference proteome</keyword>
<dbReference type="EMBL" id="SMKR01000191">
    <property type="protein sequence ID" value="TDD15844.1"/>
    <property type="molecule type" value="Genomic_DNA"/>
</dbReference>
<sequence>MCRHLAYLGPPVTLAALVLEPSHSLYEQSWAPDDMRGGGTVNADGFGLAWYADLTPV</sequence>
<dbReference type="Proteomes" id="UP000295172">
    <property type="component" value="Unassembled WGS sequence"/>
</dbReference>
<dbReference type="PANTHER" id="PTHR43187:SF2">
    <property type="entry name" value="GAMMA-GLUTAMYL-HERCYNYLCYSTEINE SULFOXIDE HYDROLASE"/>
    <property type="match status" value="1"/>
</dbReference>
<reference evidence="1 2" key="1">
    <citation type="submission" date="2019-02" db="EMBL/GenBank/DDBJ databases">
        <title>Draft genome sequences of novel Actinobacteria.</title>
        <authorList>
            <person name="Sahin N."/>
            <person name="Ay H."/>
            <person name="Saygin H."/>
        </authorList>
    </citation>
    <scope>NUCLEOTIDE SEQUENCE [LARGE SCALE GENOMIC DNA]</scope>
    <source>
        <strain evidence="1 2">16K104</strain>
    </source>
</reference>
<comment type="caution">
    <text evidence="1">The sequence shown here is derived from an EMBL/GenBank/DDBJ whole genome shotgun (WGS) entry which is preliminary data.</text>
</comment>
<dbReference type="Gene3D" id="3.60.20.10">
    <property type="entry name" value="Glutamine Phosphoribosylpyrophosphate, subunit 1, domain 1"/>
    <property type="match status" value="1"/>
</dbReference>